<dbReference type="InterPro" id="IPR012340">
    <property type="entry name" value="NA-bd_OB-fold"/>
</dbReference>
<dbReference type="SUPFAM" id="SSF50249">
    <property type="entry name" value="Nucleic acid-binding proteins"/>
    <property type="match status" value="1"/>
</dbReference>
<reference evidence="2 3" key="1">
    <citation type="submission" date="2022-11" db="EMBL/GenBank/DDBJ databases">
        <title>Whole genome sequence of Eschrichtius robustus ER-17-0199.</title>
        <authorList>
            <person name="Bruniche-Olsen A."/>
            <person name="Black A.N."/>
            <person name="Fields C.J."/>
            <person name="Walden K."/>
            <person name="Dewoody J.A."/>
        </authorList>
    </citation>
    <scope>NUCLEOTIDE SEQUENCE [LARGE SCALE GENOMIC DNA]</scope>
    <source>
        <strain evidence="2">ER-17-0199</strain>
        <tissue evidence="2">Blubber</tissue>
    </source>
</reference>
<dbReference type="GO" id="GO:0003697">
    <property type="term" value="F:single-stranded DNA binding"/>
    <property type="evidence" value="ECO:0007669"/>
    <property type="project" value="InterPro"/>
</dbReference>
<dbReference type="AlphaFoldDB" id="A0AB34GPR4"/>
<name>A0AB34GPR4_ESCRO</name>
<feature type="region of interest" description="Disordered" evidence="1">
    <location>
        <begin position="1"/>
        <end position="28"/>
    </location>
</feature>
<dbReference type="PANTHER" id="PTHR14944:SF2">
    <property type="entry name" value="RPA-RELATED PROTEIN RADX"/>
    <property type="match status" value="1"/>
</dbReference>
<keyword evidence="3" id="KW-1185">Reference proteome</keyword>
<dbReference type="EMBL" id="JAIQCJ010002136">
    <property type="protein sequence ID" value="KAJ8782073.1"/>
    <property type="molecule type" value="Genomic_DNA"/>
</dbReference>
<evidence type="ECO:0008006" key="4">
    <source>
        <dbReference type="Google" id="ProtNLM"/>
    </source>
</evidence>
<dbReference type="Gene3D" id="2.40.50.140">
    <property type="entry name" value="Nucleic acid-binding proteins"/>
    <property type="match status" value="1"/>
</dbReference>
<evidence type="ECO:0000313" key="2">
    <source>
        <dbReference type="EMBL" id="KAJ8782073.1"/>
    </source>
</evidence>
<evidence type="ECO:0000256" key="1">
    <source>
        <dbReference type="SAM" id="MobiDB-lite"/>
    </source>
</evidence>
<dbReference type="Proteomes" id="UP001159641">
    <property type="component" value="Unassembled WGS sequence"/>
</dbReference>
<dbReference type="InterPro" id="IPR040893">
    <property type="entry name" value="RADX"/>
</dbReference>
<gene>
    <name evidence="2" type="ORF">J1605_010586</name>
</gene>
<protein>
    <recommendedName>
        <fullName evidence="4">RPA-related protein RADX</fullName>
    </recommendedName>
</protein>
<sequence>MSGQLGEPQEGPSHAGLDLPNPERNEAGVQRGVIRRRRSWIQKVLEQATDSPLQWITPSEVVPVAVLAVQRYLLEGEARDMESKPPLYCYDVTISDGVFREKCYLDPSLNFLVYKNILKVGIEVKISRVSCVYNEKRLGQGILCIDNVHCGESLDSISLEIPFRNRAHREIPERPLRGGKSHYLALWNNEDPYGDIWLSNKEPEEYNFNKICLNLRDPPNNIIIIPEEQVKSEWRLPKLNYRFITRSELDDMPQNSICDVIGVLVYVGRVQRSKKKESREEFWSYRWIHIADGTSEQPFIVQLFSTSQPEVFENIYPMAHFMCTQLKVVRNDTQVPKLLYLTTTNESCMFITEGHRGQPYTNYTKVKNFFQWIKTKTDSGELKNTVIGGYYPYPPVPETFSKYNISVKVESFFTAISEVRKEIEDLQYREKKRIAIQGIITVIKMLTDPQHPKQLEEKVKVKVKVKKEMENLKMMVL</sequence>
<proteinExistence type="predicted"/>
<evidence type="ECO:0000313" key="3">
    <source>
        <dbReference type="Proteomes" id="UP001159641"/>
    </source>
</evidence>
<accession>A0AB34GPR4</accession>
<organism evidence="2 3">
    <name type="scientific">Eschrichtius robustus</name>
    <name type="common">California gray whale</name>
    <name type="synonym">Eschrichtius gibbosus</name>
    <dbReference type="NCBI Taxonomy" id="9764"/>
    <lineage>
        <taxon>Eukaryota</taxon>
        <taxon>Metazoa</taxon>
        <taxon>Chordata</taxon>
        <taxon>Craniata</taxon>
        <taxon>Vertebrata</taxon>
        <taxon>Euteleostomi</taxon>
        <taxon>Mammalia</taxon>
        <taxon>Eutheria</taxon>
        <taxon>Laurasiatheria</taxon>
        <taxon>Artiodactyla</taxon>
        <taxon>Whippomorpha</taxon>
        <taxon>Cetacea</taxon>
        <taxon>Mysticeti</taxon>
        <taxon>Eschrichtiidae</taxon>
        <taxon>Eschrichtius</taxon>
    </lineage>
</organism>
<comment type="caution">
    <text evidence="2">The sequence shown here is derived from an EMBL/GenBank/DDBJ whole genome shotgun (WGS) entry which is preliminary data.</text>
</comment>
<dbReference type="PANTHER" id="PTHR14944">
    <property type="entry name" value="RPA-RELATED PROTEIN RADX"/>
    <property type="match status" value="1"/>
</dbReference>
<dbReference type="Pfam" id="PF17659">
    <property type="entry name" value="RADX"/>
    <property type="match status" value="1"/>
</dbReference>